<proteinExistence type="predicted"/>
<name>A0ABZ2JIE2_9PSED</name>
<organism evidence="1 2">
    <name type="scientific">Pseudomonas juntendi</name>
    <dbReference type="NCBI Taxonomy" id="2666183"/>
    <lineage>
        <taxon>Bacteria</taxon>
        <taxon>Pseudomonadati</taxon>
        <taxon>Pseudomonadota</taxon>
        <taxon>Gammaproteobacteria</taxon>
        <taxon>Pseudomonadales</taxon>
        <taxon>Pseudomonadaceae</taxon>
        <taxon>Pseudomonas</taxon>
    </lineage>
</organism>
<dbReference type="EMBL" id="CP146691">
    <property type="protein sequence ID" value="WWY22895.1"/>
    <property type="molecule type" value="Genomic_DNA"/>
</dbReference>
<sequence length="195" mass="22572">MIQKIENAMMTAFDHTLRKYSQILNNYYPAHNSTGFTERNLTNNFASGLEHALGQDAFAWYEAPLDAEARLHLDAIVFDPSTKSCFLIEAKRFTNPKKKIADTIHDVQRMSHQAHHVTLELGLSKLKIEHRYAVVLADVWTENESKLEVFSSWPQCLQDSSFDKLARKAGFEDLEVEKDWKHRYKIMMAAKKLNQ</sequence>
<keyword evidence="2" id="KW-1185">Reference proteome</keyword>
<reference evidence="1 2" key="1">
    <citation type="submission" date="2024-03" db="EMBL/GenBank/DDBJ databases">
        <title>Pseudomonas juntendi.</title>
        <authorList>
            <person name="Liu Y."/>
        </authorList>
    </citation>
    <scope>NUCLEOTIDE SEQUENCE [LARGE SCALE GENOMIC DNA]</scope>
    <source>
        <strain evidence="1 2">L4046hy</strain>
    </source>
</reference>
<accession>A0ABZ2JIE2</accession>
<evidence type="ECO:0000313" key="1">
    <source>
        <dbReference type="EMBL" id="WWY22895.1"/>
    </source>
</evidence>
<dbReference type="Proteomes" id="UP001375228">
    <property type="component" value="Chromosome"/>
</dbReference>
<gene>
    <name evidence="1" type="ORF">V9385_09940</name>
</gene>
<dbReference type="RefSeq" id="WP_338725093.1">
    <property type="nucleotide sequence ID" value="NZ_CP146690.1"/>
</dbReference>
<protein>
    <submittedName>
        <fullName evidence="1">Uncharacterized protein</fullName>
    </submittedName>
</protein>
<evidence type="ECO:0000313" key="2">
    <source>
        <dbReference type="Proteomes" id="UP001375228"/>
    </source>
</evidence>